<evidence type="ECO:0000313" key="1">
    <source>
        <dbReference type="EMBL" id="NNG67949.1"/>
    </source>
</evidence>
<protein>
    <submittedName>
        <fullName evidence="1">Glycosyltransferase</fullName>
    </submittedName>
</protein>
<dbReference type="Proteomes" id="UP000529861">
    <property type="component" value="Unassembled WGS sequence"/>
</dbReference>
<organism evidence="1 2">
    <name type="scientific">Caldanaerobacter subterraneus</name>
    <dbReference type="NCBI Taxonomy" id="911092"/>
    <lineage>
        <taxon>Bacteria</taxon>
        <taxon>Bacillati</taxon>
        <taxon>Bacillota</taxon>
        <taxon>Clostridia</taxon>
        <taxon>Thermoanaerobacterales</taxon>
        <taxon>Thermoanaerobacteraceae</taxon>
        <taxon>Caldanaerobacter</taxon>
    </lineage>
</organism>
<sequence>MKMLFITPQPPENYGGGGMVINGHLRALESLLGNKNIIYIGPQSNTVDLSKYYKIWITEKAGLINKVAAAIFQNTFTGTEIYLLRHQKELSSFLEEADFVWVETTKLGTILQLIKSRFSLPIYCFSHNDEIAYYMQSEPHIYKIFKKAIFNSEKLTAEYADIILFGSEISLKTFQKKFKVSSAKLNILNMFTHIPRQELNSTTNNNYIKGVAFSGSFKYLHNMRSLLKIINIWRENNFDYMLVIIGSGFLSKRTNLLTLKNIAIVNQPVDEINILKFLPIYVNPVVSYGGILIKNLVALSAGNIVIGFKDTFRGYLEGSYFIPANDLREMFEIANKLLSEEGFVKSTRQKAVKYFNESHSLEYGISEIAKIIRI</sequence>
<keyword evidence="1" id="KW-0808">Transferase</keyword>
<dbReference type="RefSeq" id="WP_170271656.1">
    <property type="nucleotide sequence ID" value="NZ_JABEQB010000048.1"/>
</dbReference>
<name>A0A7Y2L8U3_9THEO</name>
<proteinExistence type="predicted"/>
<comment type="caution">
    <text evidence="1">The sequence shown here is derived from an EMBL/GenBank/DDBJ whole genome shotgun (WGS) entry which is preliminary data.</text>
</comment>
<dbReference type="GO" id="GO:0016740">
    <property type="term" value="F:transferase activity"/>
    <property type="evidence" value="ECO:0007669"/>
    <property type="project" value="UniProtKB-KW"/>
</dbReference>
<evidence type="ECO:0000313" key="2">
    <source>
        <dbReference type="Proteomes" id="UP000529861"/>
    </source>
</evidence>
<gene>
    <name evidence="1" type="ORF">HKI81_12255</name>
</gene>
<accession>A0A7Y2L8U3</accession>
<dbReference type="AlphaFoldDB" id="A0A7Y2L8U3"/>
<dbReference type="EMBL" id="JABEQB010000048">
    <property type="protein sequence ID" value="NNG67949.1"/>
    <property type="molecule type" value="Genomic_DNA"/>
</dbReference>
<dbReference type="SUPFAM" id="SSF53756">
    <property type="entry name" value="UDP-Glycosyltransferase/glycogen phosphorylase"/>
    <property type="match status" value="1"/>
</dbReference>
<reference evidence="1 2" key="1">
    <citation type="submission" date="2020-04" db="EMBL/GenBank/DDBJ databases">
        <title>Draft genome sequence of Caldanaerobacter sunterraneus. strain 1523vc isolated from Griffin hot spring, Kamchatka, Russia.</title>
        <authorList>
            <person name="Toshchakov S.V."/>
            <person name="Podosokorskaya O.A."/>
            <person name="Kublanov I.V."/>
            <person name="Korzhenkov A."/>
            <person name="Patrushev M.V."/>
        </authorList>
    </citation>
    <scope>NUCLEOTIDE SEQUENCE [LARGE SCALE GENOMIC DNA]</scope>
    <source>
        <strain evidence="1 2">1523vc</strain>
    </source>
</reference>
<dbReference type="Gene3D" id="3.40.50.2000">
    <property type="entry name" value="Glycogen Phosphorylase B"/>
    <property type="match status" value="1"/>
</dbReference>